<keyword evidence="10" id="KW-0560">Oxidoreductase</keyword>
<keyword evidence="5" id="KW-0813">Transport</keyword>
<evidence type="ECO:0000256" key="5">
    <source>
        <dbReference type="ARBA" id="ARBA00022448"/>
    </source>
</evidence>
<evidence type="ECO:0000256" key="15">
    <source>
        <dbReference type="ARBA" id="ARBA00031887"/>
    </source>
</evidence>
<comment type="similarity">
    <text evidence="2">Belongs to the cytochrome c oxidase bacterial subunit 4 family.</text>
</comment>
<dbReference type="GO" id="GO:0009319">
    <property type="term" value="C:cytochrome o ubiquinol oxidase complex"/>
    <property type="evidence" value="ECO:0007669"/>
    <property type="project" value="TreeGrafter"/>
</dbReference>
<evidence type="ECO:0000256" key="6">
    <source>
        <dbReference type="ARBA" id="ARBA00022475"/>
    </source>
</evidence>
<evidence type="ECO:0000313" key="19">
    <source>
        <dbReference type="Proteomes" id="UP000068164"/>
    </source>
</evidence>
<evidence type="ECO:0000256" key="4">
    <source>
        <dbReference type="ARBA" id="ARBA00014689"/>
    </source>
</evidence>
<feature type="transmembrane region" description="Helical" evidence="17">
    <location>
        <begin position="20"/>
        <end position="42"/>
    </location>
</feature>
<evidence type="ECO:0000256" key="13">
    <source>
        <dbReference type="ARBA" id="ARBA00030071"/>
    </source>
</evidence>
<dbReference type="GO" id="GO:0015078">
    <property type="term" value="F:proton transmembrane transporter activity"/>
    <property type="evidence" value="ECO:0007669"/>
    <property type="project" value="TreeGrafter"/>
</dbReference>
<dbReference type="Pfam" id="PF03626">
    <property type="entry name" value="COX4_pro"/>
    <property type="match status" value="1"/>
</dbReference>
<reference evidence="18 19" key="1">
    <citation type="submission" date="2015-11" db="EMBL/GenBank/DDBJ databases">
        <title>Draft Genome Sequence of the Strain BR 10423 (Rhizobium sp.) isolated from nodules of Mimosa pudica.</title>
        <authorList>
            <person name="Barauna A.C."/>
            <person name="Zilli J.E."/>
            <person name="Simoes-Araujo J.L."/>
            <person name="Reis V.M."/>
            <person name="James E.K."/>
            <person name="Reis F.B.Jr."/>
            <person name="Rouws L.F."/>
            <person name="Passos S.R."/>
            <person name="Gois S.R."/>
        </authorList>
    </citation>
    <scope>NUCLEOTIDE SEQUENCE [LARGE SCALE GENOMIC DNA]</scope>
    <source>
        <strain evidence="18 19">BR10423</strain>
    </source>
</reference>
<sequence>MSQSASEAYVAASHASMKSYVIGFGLSLLLTGLSFGTVMSGLVRDDLVLPAITVLAVAQLVVQLVFFLHLGTAPEQRNNTTIFVLTIMLIAIIVSGSLWVIHNANNNMMPTTITIDRAKARD</sequence>
<evidence type="ECO:0000256" key="12">
    <source>
        <dbReference type="ARBA" id="ARBA00025694"/>
    </source>
</evidence>
<dbReference type="GO" id="GO:0005886">
    <property type="term" value="C:plasma membrane"/>
    <property type="evidence" value="ECO:0007669"/>
    <property type="project" value="UniProtKB-SubCell"/>
</dbReference>
<keyword evidence="7 17" id="KW-0812">Transmembrane</keyword>
<keyword evidence="11 17" id="KW-0472">Membrane</keyword>
<organism evidence="18 19">
    <name type="scientific">Rhizobium altiplani</name>
    <dbReference type="NCBI Taxonomy" id="1864509"/>
    <lineage>
        <taxon>Bacteria</taxon>
        <taxon>Pseudomonadati</taxon>
        <taxon>Pseudomonadota</taxon>
        <taxon>Alphaproteobacteria</taxon>
        <taxon>Hyphomicrobiales</taxon>
        <taxon>Rhizobiaceae</taxon>
        <taxon>Rhizobium/Agrobacterium group</taxon>
        <taxon>Rhizobium</taxon>
    </lineage>
</organism>
<evidence type="ECO:0000256" key="11">
    <source>
        <dbReference type="ARBA" id="ARBA00023136"/>
    </source>
</evidence>
<dbReference type="AlphaFoldDB" id="A0A120FQF8"/>
<dbReference type="InterPro" id="IPR014210">
    <property type="entry name" value="Cyt_o_ubiqinol_oxidase_su4"/>
</dbReference>
<dbReference type="PANTHER" id="PTHR36835:SF1">
    <property type="entry name" value="CYTOCHROME BO(3) UBIQUINOL OXIDASE SUBUNIT 4"/>
    <property type="match status" value="1"/>
</dbReference>
<comment type="function">
    <text evidence="12">Cytochrome bo(3) ubiquinol terminal oxidase is the component of the aerobic respiratory chain of E.coli that predominates when cells are grown at high aeration. Has proton pump activity across the membrane in addition to electron transfer, pumping 2 protons/electron.</text>
</comment>
<evidence type="ECO:0000256" key="8">
    <source>
        <dbReference type="ARBA" id="ARBA00022982"/>
    </source>
</evidence>
<dbReference type="PANTHER" id="PTHR36835">
    <property type="entry name" value="CYTOCHROME BO(3) UBIQUINOL OXIDASE SUBUNIT 4"/>
    <property type="match status" value="1"/>
</dbReference>
<evidence type="ECO:0000256" key="1">
    <source>
        <dbReference type="ARBA" id="ARBA00004651"/>
    </source>
</evidence>
<feature type="transmembrane region" description="Helical" evidence="17">
    <location>
        <begin position="82"/>
        <end position="101"/>
    </location>
</feature>
<evidence type="ECO:0000256" key="9">
    <source>
        <dbReference type="ARBA" id="ARBA00022989"/>
    </source>
</evidence>
<proteinExistence type="inferred from homology"/>
<evidence type="ECO:0000256" key="17">
    <source>
        <dbReference type="SAM" id="Phobius"/>
    </source>
</evidence>
<keyword evidence="6" id="KW-1003">Cell membrane</keyword>
<dbReference type="GO" id="GO:0009486">
    <property type="term" value="F:cytochrome bo3 ubiquinol oxidase activity"/>
    <property type="evidence" value="ECO:0007669"/>
    <property type="project" value="InterPro"/>
</dbReference>
<dbReference type="InterPro" id="IPR050968">
    <property type="entry name" value="Cytochrome_c_oxidase_bac_sub4"/>
</dbReference>
<evidence type="ECO:0000256" key="7">
    <source>
        <dbReference type="ARBA" id="ARBA00022692"/>
    </source>
</evidence>
<dbReference type="RefSeq" id="WP_062368666.1">
    <property type="nucleotide sequence ID" value="NZ_LNCD01000021.1"/>
</dbReference>
<evidence type="ECO:0000256" key="14">
    <source>
        <dbReference type="ARBA" id="ARBA00030211"/>
    </source>
</evidence>
<dbReference type="Proteomes" id="UP000068164">
    <property type="component" value="Unassembled WGS sequence"/>
</dbReference>
<keyword evidence="8" id="KW-0249">Electron transport</keyword>
<name>A0A120FQF8_9HYPH</name>
<evidence type="ECO:0000256" key="16">
    <source>
        <dbReference type="ARBA" id="ARBA00032185"/>
    </source>
</evidence>
<evidence type="ECO:0000256" key="2">
    <source>
        <dbReference type="ARBA" id="ARBA00008079"/>
    </source>
</evidence>
<keyword evidence="19" id="KW-1185">Reference proteome</keyword>
<comment type="subunit">
    <text evidence="3">Heterooctamer of two A chains, two B chains, two C chains and two D chains.</text>
</comment>
<dbReference type="InterPro" id="IPR005171">
    <property type="entry name" value="Cyt_c_oxidase_su4_prok"/>
</dbReference>
<dbReference type="EMBL" id="LNCD01000021">
    <property type="protein sequence ID" value="KWV58476.1"/>
    <property type="molecule type" value="Genomic_DNA"/>
</dbReference>
<gene>
    <name evidence="18" type="ORF">AS026_30260</name>
</gene>
<protein>
    <recommendedName>
        <fullName evidence="4">Cytochrome bo(3) ubiquinol oxidase subunit 4</fullName>
    </recommendedName>
    <alternativeName>
        <fullName evidence="16">Cytochrome o ubiquinol oxidase subunit 4</fullName>
    </alternativeName>
    <alternativeName>
        <fullName evidence="13">Oxidase bo(3) subunit 4</fullName>
    </alternativeName>
    <alternativeName>
        <fullName evidence="14">Ubiquinol oxidase polypeptide IV</fullName>
    </alternativeName>
    <alternativeName>
        <fullName evidence="15">Ubiquinol oxidase subunit 4</fullName>
    </alternativeName>
</protein>
<evidence type="ECO:0000256" key="3">
    <source>
        <dbReference type="ARBA" id="ARBA00011700"/>
    </source>
</evidence>
<dbReference type="GO" id="GO:0019646">
    <property type="term" value="P:aerobic electron transport chain"/>
    <property type="evidence" value="ECO:0007669"/>
    <property type="project" value="TreeGrafter"/>
</dbReference>
<dbReference type="NCBIfam" id="TIGR02847">
    <property type="entry name" value="CyoD"/>
    <property type="match status" value="1"/>
</dbReference>
<comment type="caution">
    <text evidence="18">The sequence shown here is derived from an EMBL/GenBank/DDBJ whole genome shotgun (WGS) entry which is preliminary data.</text>
</comment>
<dbReference type="OrthoDB" id="2375888at2"/>
<evidence type="ECO:0000256" key="10">
    <source>
        <dbReference type="ARBA" id="ARBA00023002"/>
    </source>
</evidence>
<feature type="transmembrane region" description="Helical" evidence="17">
    <location>
        <begin position="48"/>
        <end position="70"/>
    </location>
</feature>
<keyword evidence="9 17" id="KW-1133">Transmembrane helix</keyword>
<comment type="subcellular location">
    <subcellularLocation>
        <location evidence="1">Cell membrane</location>
        <topology evidence="1">Multi-pass membrane protein</topology>
    </subcellularLocation>
</comment>
<accession>A0A120FQF8</accession>
<evidence type="ECO:0000313" key="18">
    <source>
        <dbReference type="EMBL" id="KWV58476.1"/>
    </source>
</evidence>
<dbReference type="GO" id="GO:0015990">
    <property type="term" value="P:electron transport coupled proton transport"/>
    <property type="evidence" value="ECO:0007669"/>
    <property type="project" value="InterPro"/>
</dbReference>